<dbReference type="PaxDb" id="121845-A0A1S3CUG2"/>
<dbReference type="Gene3D" id="1.20.5.2950">
    <property type="match status" value="1"/>
</dbReference>
<keyword evidence="3" id="KW-0375">Hydrogen ion transport</keyword>
<gene>
    <name evidence="7" type="primary">LOC103505502</name>
</gene>
<sequence length="205" mass="23863">MAEEKKSVKFNLDNEIIPPVDKSKAPSVSGSDGTPVRYPSSAEVQPLRPEVQLKVPISPEDRQSVDDFHRLLAARQRALQLIGQAKQDKAVNLKRAQKEVQDDIDEYRAGMETDYQNRRQEVMAQKEEQTRDLQNRSQYAIEELNRAFERQKEMIVWQITDLVYTVEPRVHPNFKPAHHHHHQHHNDGQGKKETDRKSSIEKKKE</sequence>
<dbReference type="GO" id="GO:0046961">
    <property type="term" value="F:proton-transporting ATPase activity, rotational mechanism"/>
    <property type="evidence" value="ECO:0007669"/>
    <property type="project" value="InterPro"/>
</dbReference>
<keyword evidence="4" id="KW-0406">Ion transport</keyword>
<dbReference type="Pfam" id="PF03179">
    <property type="entry name" value="V-ATPase_G"/>
    <property type="match status" value="1"/>
</dbReference>
<feature type="region of interest" description="Disordered" evidence="5">
    <location>
        <begin position="1"/>
        <end position="60"/>
    </location>
</feature>
<dbReference type="STRING" id="121845.A0A1S3CUG2"/>
<feature type="region of interest" description="Disordered" evidence="5">
    <location>
        <begin position="172"/>
        <end position="205"/>
    </location>
</feature>
<dbReference type="GeneID" id="103505502"/>
<evidence type="ECO:0000313" key="6">
    <source>
        <dbReference type="Proteomes" id="UP000079169"/>
    </source>
</evidence>
<dbReference type="AlphaFoldDB" id="A0A1S3CUG2"/>
<evidence type="ECO:0000256" key="2">
    <source>
        <dbReference type="ARBA" id="ARBA00022448"/>
    </source>
</evidence>
<dbReference type="RefSeq" id="XP_008468061.1">
    <property type="nucleotide sequence ID" value="XM_008469839.3"/>
</dbReference>
<evidence type="ECO:0000256" key="4">
    <source>
        <dbReference type="ARBA" id="ARBA00023065"/>
    </source>
</evidence>
<feature type="compositionally biased region" description="Basic and acidic residues" evidence="5">
    <location>
        <begin position="185"/>
        <end position="205"/>
    </location>
</feature>
<comment type="similarity">
    <text evidence="1">Belongs to the V-ATPase G subunit family.</text>
</comment>
<dbReference type="KEGG" id="dci:103505502"/>
<reference evidence="7" key="1">
    <citation type="submission" date="2025-08" db="UniProtKB">
        <authorList>
            <consortium name="RefSeq"/>
        </authorList>
    </citation>
    <scope>IDENTIFICATION</scope>
</reference>
<dbReference type="PANTHER" id="PTHR12713">
    <property type="entry name" value="VACUOLAR ATP SYNTHASE SUBUNIT G"/>
    <property type="match status" value="1"/>
</dbReference>
<organism evidence="6 7">
    <name type="scientific">Diaphorina citri</name>
    <name type="common">Asian citrus psyllid</name>
    <dbReference type="NCBI Taxonomy" id="121845"/>
    <lineage>
        <taxon>Eukaryota</taxon>
        <taxon>Metazoa</taxon>
        <taxon>Ecdysozoa</taxon>
        <taxon>Arthropoda</taxon>
        <taxon>Hexapoda</taxon>
        <taxon>Insecta</taxon>
        <taxon>Pterygota</taxon>
        <taxon>Neoptera</taxon>
        <taxon>Paraneoptera</taxon>
        <taxon>Hemiptera</taxon>
        <taxon>Sternorrhyncha</taxon>
        <taxon>Psylloidea</taxon>
        <taxon>Psyllidae</taxon>
        <taxon>Diaphorininae</taxon>
        <taxon>Diaphorina</taxon>
    </lineage>
</organism>
<keyword evidence="6" id="KW-1185">Reference proteome</keyword>
<dbReference type="GO" id="GO:0000221">
    <property type="term" value="C:vacuolar proton-transporting V-type ATPase, V1 domain"/>
    <property type="evidence" value="ECO:0007669"/>
    <property type="project" value="TreeGrafter"/>
</dbReference>
<protein>
    <submittedName>
        <fullName evidence="7">V-type proton ATPase subunit G-like</fullName>
    </submittedName>
</protein>
<dbReference type="Proteomes" id="UP000079169">
    <property type="component" value="Unplaced"/>
</dbReference>
<evidence type="ECO:0000256" key="3">
    <source>
        <dbReference type="ARBA" id="ARBA00022781"/>
    </source>
</evidence>
<name>A0A1S3CUG2_DIACI</name>
<evidence type="ECO:0000313" key="7">
    <source>
        <dbReference type="RefSeq" id="XP_008468061.1"/>
    </source>
</evidence>
<dbReference type="GO" id="GO:0016887">
    <property type="term" value="F:ATP hydrolysis activity"/>
    <property type="evidence" value="ECO:0007669"/>
    <property type="project" value="TreeGrafter"/>
</dbReference>
<accession>A0A1S3CUG2</accession>
<evidence type="ECO:0000256" key="1">
    <source>
        <dbReference type="ARBA" id="ARBA00010066"/>
    </source>
</evidence>
<dbReference type="InterPro" id="IPR005124">
    <property type="entry name" value="V-ATPase_G"/>
</dbReference>
<keyword evidence="2" id="KW-0813">Transport</keyword>
<dbReference type="PANTHER" id="PTHR12713:SF11">
    <property type="entry name" value="V-TYPE PROTON ATPASE SUBUNIT G"/>
    <property type="match status" value="1"/>
</dbReference>
<proteinExistence type="inferred from homology"/>
<evidence type="ECO:0000256" key="5">
    <source>
        <dbReference type="SAM" id="MobiDB-lite"/>
    </source>
</evidence>